<keyword evidence="3" id="KW-1185">Reference proteome</keyword>
<gene>
    <name evidence="2" type="ORF">COLO4_30705</name>
</gene>
<proteinExistence type="predicted"/>
<accession>A0A1R3H773</accession>
<dbReference type="EMBL" id="AWUE01020776">
    <property type="protein sequence ID" value="OMO66189.1"/>
    <property type="molecule type" value="Genomic_DNA"/>
</dbReference>
<organism evidence="2 3">
    <name type="scientific">Corchorus olitorius</name>
    <dbReference type="NCBI Taxonomy" id="93759"/>
    <lineage>
        <taxon>Eukaryota</taxon>
        <taxon>Viridiplantae</taxon>
        <taxon>Streptophyta</taxon>
        <taxon>Embryophyta</taxon>
        <taxon>Tracheophyta</taxon>
        <taxon>Spermatophyta</taxon>
        <taxon>Magnoliopsida</taxon>
        <taxon>eudicotyledons</taxon>
        <taxon>Gunneridae</taxon>
        <taxon>Pentapetalae</taxon>
        <taxon>rosids</taxon>
        <taxon>malvids</taxon>
        <taxon>Malvales</taxon>
        <taxon>Malvaceae</taxon>
        <taxon>Grewioideae</taxon>
        <taxon>Apeibeae</taxon>
        <taxon>Corchorus</taxon>
    </lineage>
</organism>
<sequence length="47" mass="4836">MAALTPFKKSNAKLAGKRGAKEGHHDLKVLKSALGKFEGKSASAAIA</sequence>
<evidence type="ECO:0000313" key="3">
    <source>
        <dbReference type="Proteomes" id="UP000187203"/>
    </source>
</evidence>
<protein>
    <submittedName>
        <fullName evidence="2">Uncharacterized protein</fullName>
    </submittedName>
</protein>
<comment type="caution">
    <text evidence="2">The sequence shown here is derived from an EMBL/GenBank/DDBJ whole genome shotgun (WGS) entry which is preliminary data.</text>
</comment>
<feature type="region of interest" description="Disordered" evidence="1">
    <location>
        <begin position="1"/>
        <end position="20"/>
    </location>
</feature>
<name>A0A1R3H773_9ROSI</name>
<dbReference type="OrthoDB" id="10407123at2759"/>
<dbReference type="AlphaFoldDB" id="A0A1R3H773"/>
<reference evidence="3" key="1">
    <citation type="submission" date="2013-09" db="EMBL/GenBank/DDBJ databases">
        <title>Corchorus olitorius genome sequencing.</title>
        <authorList>
            <person name="Alam M."/>
            <person name="Haque M.S."/>
            <person name="Islam M.S."/>
            <person name="Emdad E.M."/>
            <person name="Islam M.M."/>
            <person name="Ahmed B."/>
            <person name="Halim A."/>
            <person name="Hossen Q.M.M."/>
            <person name="Hossain M.Z."/>
            <person name="Ahmed R."/>
            <person name="Khan M.M."/>
            <person name="Islam R."/>
            <person name="Rashid M.M."/>
            <person name="Khan S.A."/>
            <person name="Rahman M.S."/>
            <person name="Alam M."/>
            <person name="Yahiya A.S."/>
            <person name="Khan M.S."/>
            <person name="Azam M.S."/>
            <person name="Haque T."/>
            <person name="Lashkar M.Z.H."/>
            <person name="Akhand A.I."/>
            <person name="Morshed G."/>
            <person name="Roy S."/>
            <person name="Uddin K.S."/>
            <person name="Rabeya T."/>
            <person name="Hossain A.S."/>
            <person name="Chowdhury A."/>
            <person name="Snigdha A.R."/>
            <person name="Mortoza M.S."/>
            <person name="Matin S.A."/>
            <person name="Hoque S.M.E."/>
            <person name="Islam M.K."/>
            <person name="Roy D.K."/>
            <person name="Haider R."/>
            <person name="Moosa M.M."/>
            <person name="Elias S.M."/>
            <person name="Hasan A.M."/>
            <person name="Jahan S."/>
            <person name="Shafiuddin M."/>
            <person name="Mahmood N."/>
            <person name="Shommy N.S."/>
        </authorList>
    </citation>
    <scope>NUCLEOTIDE SEQUENCE [LARGE SCALE GENOMIC DNA]</scope>
    <source>
        <strain evidence="3">cv. O-4</strain>
    </source>
</reference>
<evidence type="ECO:0000256" key="1">
    <source>
        <dbReference type="SAM" id="MobiDB-lite"/>
    </source>
</evidence>
<dbReference type="Proteomes" id="UP000187203">
    <property type="component" value="Unassembled WGS sequence"/>
</dbReference>
<evidence type="ECO:0000313" key="2">
    <source>
        <dbReference type="EMBL" id="OMO66189.1"/>
    </source>
</evidence>